<keyword evidence="2" id="KW-1185">Reference proteome</keyword>
<organism evidence="1 2">
    <name type="scientific">Effusibacillus consociatus</name>
    <dbReference type="NCBI Taxonomy" id="1117041"/>
    <lineage>
        <taxon>Bacteria</taxon>
        <taxon>Bacillati</taxon>
        <taxon>Bacillota</taxon>
        <taxon>Bacilli</taxon>
        <taxon>Bacillales</taxon>
        <taxon>Alicyclobacillaceae</taxon>
        <taxon>Effusibacillus</taxon>
    </lineage>
</organism>
<dbReference type="CDD" id="cd02440">
    <property type="entry name" value="AdoMet_MTases"/>
    <property type="match status" value="1"/>
</dbReference>
<dbReference type="EC" id="2.1.1.-" evidence="1"/>
<dbReference type="RefSeq" id="WP_380024571.1">
    <property type="nucleotide sequence ID" value="NZ_JBHSHC010000028.1"/>
</dbReference>
<comment type="caution">
    <text evidence="1">The sequence shown here is derived from an EMBL/GenBank/DDBJ whole genome shotgun (WGS) entry which is preliminary data.</text>
</comment>
<keyword evidence="1" id="KW-0489">Methyltransferase</keyword>
<name>A0ABV9PXX9_9BACL</name>
<dbReference type="InterPro" id="IPR029063">
    <property type="entry name" value="SAM-dependent_MTases_sf"/>
</dbReference>
<keyword evidence="1" id="KW-0808">Transferase</keyword>
<protein>
    <submittedName>
        <fullName evidence="1">tRNA (Mnm(5)s(2)U34)-methyltransferase</fullName>
        <ecNumber evidence="1">2.1.1.-</ecNumber>
    </submittedName>
</protein>
<evidence type="ECO:0000313" key="2">
    <source>
        <dbReference type="Proteomes" id="UP001596002"/>
    </source>
</evidence>
<dbReference type="PANTHER" id="PTHR35276">
    <property type="entry name" value="S-ADENOSYL-L-METHIONINE-DEPENDENT METHYLTRANSFERASES SUPERFAMILY PROTEIN"/>
    <property type="match status" value="1"/>
</dbReference>
<dbReference type="EMBL" id="JBHSHC010000028">
    <property type="protein sequence ID" value="MFC4766675.1"/>
    <property type="molecule type" value="Genomic_DNA"/>
</dbReference>
<gene>
    <name evidence="1" type="ORF">ACFO8Q_04690</name>
</gene>
<dbReference type="GO" id="GO:0008168">
    <property type="term" value="F:methyltransferase activity"/>
    <property type="evidence" value="ECO:0007669"/>
    <property type="project" value="UniProtKB-KW"/>
</dbReference>
<accession>A0ABV9PXX9</accession>
<reference evidence="2" key="1">
    <citation type="journal article" date="2019" name="Int. J. Syst. Evol. Microbiol.">
        <title>The Global Catalogue of Microorganisms (GCM) 10K type strain sequencing project: providing services to taxonomists for standard genome sequencing and annotation.</title>
        <authorList>
            <consortium name="The Broad Institute Genomics Platform"/>
            <consortium name="The Broad Institute Genome Sequencing Center for Infectious Disease"/>
            <person name="Wu L."/>
            <person name="Ma J."/>
        </authorList>
    </citation>
    <scope>NUCLEOTIDE SEQUENCE [LARGE SCALE GENOMIC DNA]</scope>
    <source>
        <strain evidence="2">WYCCWR 12678</strain>
    </source>
</reference>
<dbReference type="PANTHER" id="PTHR35276:SF1">
    <property type="entry name" value="TRNA (MNM(5)S(2)U34)-METHYLTRANSFERASE, CHLOROPLASTIC"/>
    <property type="match status" value="1"/>
</dbReference>
<dbReference type="Proteomes" id="UP001596002">
    <property type="component" value="Unassembled WGS sequence"/>
</dbReference>
<dbReference type="GO" id="GO:0032259">
    <property type="term" value="P:methylation"/>
    <property type="evidence" value="ECO:0007669"/>
    <property type="project" value="UniProtKB-KW"/>
</dbReference>
<sequence>MSGWRIPSVLWQAKLLLRERLTVGGIAVDATVGNGHDTLFLAENVGETGRVFGFDIQKEALESAEARLHDAGLLSRVTLFHEGHERLSEVLLPEVKGQIQAVTFNLGYLPGGDKQIVTRPDTTLLALQSAYDWLAPGGLIAAVLYSGHPGGKQEANEVLDWAKRLNQKHTQVLWYQFLNQQNDPPTLLAISK</sequence>
<evidence type="ECO:0000313" key="1">
    <source>
        <dbReference type="EMBL" id="MFC4766675.1"/>
    </source>
</evidence>
<proteinExistence type="predicted"/>
<dbReference type="SUPFAM" id="SSF53335">
    <property type="entry name" value="S-adenosyl-L-methionine-dependent methyltransferases"/>
    <property type="match status" value="1"/>
</dbReference>
<dbReference type="Pfam" id="PF06962">
    <property type="entry name" value="rRNA_methylase"/>
    <property type="match status" value="1"/>
</dbReference>
<dbReference type="InterPro" id="IPR010719">
    <property type="entry name" value="MnmM_MeTrfase"/>
</dbReference>
<dbReference type="Gene3D" id="3.40.50.150">
    <property type="entry name" value="Vaccinia Virus protein VP39"/>
    <property type="match status" value="1"/>
</dbReference>